<feature type="domain" description="SGNH hydrolase-type esterase" evidence="2">
    <location>
        <begin position="81"/>
        <end position="260"/>
    </location>
</feature>
<proteinExistence type="predicted"/>
<dbReference type="AlphaFoldDB" id="A0A1H7MSW1"/>
<dbReference type="Gene3D" id="3.40.50.1110">
    <property type="entry name" value="SGNH hydrolase"/>
    <property type="match status" value="1"/>
</dbReference>
<dbReference type="SUPFAM" id="SSF52266">
    <property type="entry name" value="SGNH hydrolase"/>
    <property type="match status" value="1"/>
</dbReference>
<dbReference type="PANTHER" id="PTHR30383">
    <property type="entry name" value="THIOESTERASE 1/PROTEASE 1/LYSOPHOSPHOLIPASE L1"/>
    <property type="match status" value="1"/>
</dbReference>
<feature type="region of interest" description="Disordered" evidence="1">
    <location>
        <begin position="311"/>
        <end position="352"/>
    </location>
</feature>
<evidence type="ECO:0000313" key="3">
    <source>
        <dbReference type="EMBL" id="SEL13697.1"/>
    </source>
</evidence>
<keyword evidence="4" id="KW-1185">Reference proteome</keyword>
<evidence type="ECO:0000313" key="4">
    <source>
        <dbReference type="Proteomes" id="UP000198677"/>
    </source>
</evidence>
<dbReference type="CDD" id="cd01836">
    <property type="entry name" value="FeeA_FeeB_like"/>
    <property type="match status" value="1"/>
</dbReference>
<dbReference type="InterPro" id="IPR036514">
    <property type="entry name" value="SGNH_hydro_sf"/>
</dbReference>
<reference evidence="4" key="1">
    <citation type="submission" date="2016-10" db="EMBL/GenBank/DDBJ databases">
        <authorList>
            <person name="Varghese N."/>
            <person name="Submissions S."/>
        </authorList>
    </citation>
    <scope>NUCLEOTIDE SEQUENCE [LARGE SCALE GENOMIC DNA]</scope>
    <source>
        <strain evidence="4">DSM 44675</strain>
    </source>
</reference>
<dbReference type="OrthoDB" id="9804395at2"/>
<gene>
    <name evidence="3" type="ORF">SAMN05444583_106114</name>
</gene>
<dbReference type="GO" id="GO:0004622">
    <property type="term" value="F:phosphatidylcholine lysophospholipase activity"/>
    <property type="evidence" value="ECO:0007669"/>
    <property type="project" value="TreeGrafter"/>
</dbReference>
<dbReference type="Pfam" id="PF13472">
    <property type="entry name" value="Lipase_GDSL_2"/>
    <property type="match status" value="1"/>
</dbReference>
<dbReference type="InterPro" id="IPR013830">
    <property type="entry name" value="SGNH_hydro"/>
</dbReference>
<dbReference type="EMBL" id="FOAW01000006">
    <property type="protein sequence ID" value="SEL13697.1"/>
    <property type="molecule type" value="Genomic_DNA"/>
</dbReference>
<dbReference type="Proteomes" id="UP000198677">
    <property type="component" value="Unassembled WGS sequence"/>
</dbReference>
<sequence length="352" mass="36579">MPTSGWKTAAKASAAAVVAGSSAGTASWALYNYLMGQATAARGVIGRNVAKPPEADGIYTAGCEAPERWRLGAEFDIHLMIFGDSTAAGVGCAVADEVPGVLLARGLAEETGKRIWLSTKAIGGATSKGLKGQVDAMFIAGPPPDAAVILVGANDVTAKNSVHASARRLGDAVARLRKAGAVVVVGTCPDLGVVTAIPQPLRSVVREWGHRLARAQAAAVLRAGGHPVALADLLAPEFLAAPDTMFSADHFHPSAAGYELAAQQLLPVLATALGEWEGGPLPELPEVSEAAESRRAVARITEAANRFLWRRDTERRASRGEPGTDQVAPEPTSGVLKIVDDRRRRQRAASAT</sequence>
<dbReference type="PANTHER" id="PTHR30383:SF5">
    <property type="entry name" value="SGNH HYDROLASE-TYPE ESTERASE DOMAIN-CONTAINING PROTEIN"/>
    <property type="match status" value="1"/>
</dbReference>
<protein>
    <submittedName>
        <fullName evidence="3">Lysophospholipase L1</fullName>
    </submittedName>
</protein>
<dbReference type="RefSeq" id="WP_083576447.1">
    <property type="nucleotide sequence ID" value="NZ_FOAW01000006.1"/>
</dbReference>
<accession>A0A1H7MSW1</accession>
<evidence type="ECO:0000259" key="2">
    <source>
        <dbReference type="Pfam" id="PF13472"/>
    </source>
</evidence>
<evidence type="ECO:0000256" key="1">
    <source>
        <dbReference type="SAM" id="MobiDB-lite"/>
    </source>
</evidence>
<name>A0A1H7MSW1_9NOCA</name>
<organism evidence="3 4">
    <name type="scientific">Rhodococcus maanshanensis</name>
    <dbReference type="NCBI Taxonomy" id="183556"/>
    <lineage>
        <taxon>Bacteria</taxon>
        <taxon>Bacillati</taxon>
        <taxon>Actinomycetota</taxon>
        <taxon>Actinomycetes</taxon>
        <taxon>Mycobacteriales</taxon>
        <taxon>Nocardiaceae</taxon>
        <taxon>Rhodococcus</taxon>
    </lineage>
</organism>
<dbReference type="InterPro" id="IPR051532">
    <property type="entry name" value="Ester_Hydrolysis_Enzymes"/>
</dbReference>